<dbReference type="Gene3D" id="1.10.150.240">
    <property type="entry name" value="Putative phosphatase, domain 2"/>
    <property type="match status" value="1"/>
</dbReference>
<dbReference type="PANTHER" id="PTHR18901:SF38">
    <property type="entry name" value="PSEUDOURIDINE-5'-PHOSPHATASE"/>
    <property type="match status" value="1"/>
</dbReference>
<gene>
    <name evidence="1" type="ORF">mvi_41020</name>
</gene>
<dbReference type="InterPro" id="IPR006439">
    <property type="entry name" value="HAD-SF_hydro_IA"/>
</dbReference>
<dbReference type="SFLD" id="SFLDS00003">
    <property type="entry name" value="Haloacid_Dehalogenase"/>
    <property type="match status" value="1"/>
</dbReference>
<dbReference type="NCBIfam" id="TIGR01509">
    <property type="entry name" value="HAD-SF-IA-v3"/>
    <property type="match status" value="1"/>
</dbReference>
<dbReference type="SFLD" id="SFLDG01129">
    <property type="entry name" value="C1.5:_HAD__Beta-PGM__Phosphata"/>
    <property type="match status" value="1"/>
</dbReference>
<evidence type="ECO:0000313" key="1">
    <source>
        <dbReference type="EMBL" id="BCM85641.1"/>
    </source>
</evidence>
<organism evidence="1 2">
    <name type="scientific">Methylobacterium indicum</name>
    <dbReference type="NCBI Taxonomy" id="1775910"/>
    <lineage>
        <taxon>Bacteria</taxon>
        <taxon>Pseudomonadati</taxon>
        <taxon>Pseudomonadota</taxon>
        <taxon>Alphaproteobacteria</taxon>
        <taxon>Hyphomicrobiales</taxon>
        <taxon>Methylobacteriaceae</taxon>
        <taxon>Methylobacterium</taxon>
    </lineage>
</organism>
<dbReference type="SUPFAM" id="SSF56784">
    <property type="entry name" value="HAD-like"/>
    <property type="match status" value="1"/>
</dbReference>
<dbReference type="SFLD" id="SFLDG01135">
    <property type="entry name" value="C1.5.6:_HAD__Beta-PGM__Phospha"/>
    <property type="match status" value="1"/>
</dbReference>
<dbReference type="InterPro" id="IPR023214">
    <property type="entry name" value="HAD_sf"/>
</dbReference>
<dbReference type="InterPro" id="IPR041492">
    <property type="entry name" value="HAD_2"/>
</dbReference>
<keyword evidence="1" id="KW-0378">Hydrolase</keyword>
<dbReference type="Proteomes" id="UP000663508">
    <property type="component" value="Chromosome"/>
</dbReference>
<name>A0A8H9C892_9HYPH</name>
<reference evidence="1" key="1">
    <citation type="submission" date="2020-11" db="EMBL/GenBank/DDBJ databases">
        <title>Complete genome sequence of a novel pathogenic Methylobacterium strain isolated from rice in Vietnam.</title>
        <authorList>
            <person name="Lai K."/>
            <person name="Okazaki S."/>
            <person name="Higashi K."/>
            <person name="Mori H."/>
            <person name="Toyoda A."/>
            <person name="Kurokawa K."/>
        </authorList>
    </citation>
    <scope>NUCLEOTIDE SEQUENCE</scope>
    <source>
        <strain evidence="1">VL1</strain>
    </source>
</reference>
<accession>A0A8H9C892</accession>
<dbReference type="InterPro" id="IPR023198">
    <property type="entry name" value="PGP-like_dom2"/>
</dbReference>
<dbReference type="EMBL" id="AP024145">
    <property type="protein sequence ID" value="BCM85641.1"/>
    <property type="molecule type" value="Genomic_DNA"/>
</dbReference>
<dbReference type="CDD" id="cd07505">
    <property type="entry name" value="HAD_BPGM-like"/>
    <property type="match status" value="1"/>
</dbReference>
<sequence length="230" mass="24961">MAETDGVDVQMRPVSLSALPAAVIFDMDGLLFDSERLSHNAMMAASEELGCGFSTEDFITLVGRPWSANRALLQERISSPDGVEMFETAWDRHLLGMRPALALKPGVMDLLAQLDTLGLPRAICTSSSRSDVDFNLELHSLDGRFQAIVAAGDYLHGKPAPDPFLRAAEVLGVKPEECLALEDSHNGVRSAAAAGMCTVMVPDLLPATDEMRRLCRCIVPDLHDVRRMLG</sequence>
<dbReference type="KEGG" id="mind:mvi_41020"/>
<evidence type="ECO:0000313" key="2">
    <source>
        <dbReference type="Proteomes" id="UP000663508"/>
    </source>
</evidence>
<proteinExistence type="predicted"/>
<dbReference type="Gene3D" id="3.40.50.1000">
    <property type="entry name" value="HAD superfamily/HAD-like"/>
    <property type="match status" value="1"/>
</dbReference>
<protein>
    <submittedName>
        <fullName evidence="1">Hydrolase</fullName>
    </submittedName>
</protein>
<dbReference type="Pfam" id="PF13419">
    <property type="entry name" value="HAD_2"/>
    <property type="match status" value="1"/>
</dbReference>
<dbReference type="RefSeq" id="WP_244748630.1">
    <property type="nucleotide sequence ID" value="NZ_AP024145.1"/>
</dbReference>
<dbReference type="AlphaFoldDB" id="A0A8H9C892"/>
<dbReference type="InterPro" id="IPR036412">
    <property type="entry name" value="HAD-like_sf"/>
</dbReference>
<dbReference type="PRINTS" id="PR00413">
    <property type="entry name" value="HADHALOGNASE"/>
</dbReference>
<dbReference type="GO" id="GO:0016787">
    <property type="term" value="F:hydrolase activity"/>
    <property type="evidence" value="ECO:0007669"/>
    <property type="project" value="UniProtKB-KW"/>
</dbReference>
<dbReference type="PANTHER" id="PTHR18901">
    <property type="entry name" value="2-DEOXYGLUCOSE-6-PHOSPHATE PHOSPHATASE 2"/>
    <property type="match status" value="1"/>
</dbReference>